<comment type="caution">
    <text evidence="2">The sequence shown here is derived from an EMBL/GenBank/DDBJ whole genome shotgun (WGS) entry which is preliminary data.</text>
</comment>
<name>A0A7W7S2P1_9ACTN</name>
<dbReference type="EMBL" id="JACHJU010000004">
    <property type="protein sequence ID" value="MBB4942828.1"/>
    <property type="molecule type" value="Genomic_DNA"/>
</dbReference>
<dbReference type="Proteomes" id="UP000534286">
    <property type="component" value="Unassembled WGS sequence"/>
</dbReference>
<dbReference type="AlphaFoldDB" id="A0A7W7S2P1"/>
<organism evidence="2 3">
    <name type="scientific">Streptosporangium album</name>
    <dbReference type="NCBI Taxonomy" id="47479"/>
    <lineage>
        <taxon>Bacteria</taxon>
        <taxon>Bacillati</taxon>
        <taxon>Actinomycetota</taxon>
        <taxon>Actinomycetes</taxon>
        <taxon>Streptosporangiales</taxon>
        <taxon>Streptosporangiaceae</taxon>
        <taxon>Streptosporangium</taxon>
    </lineage>
</organism>
<feature type="compositionally biased region" description="Basic and acidic residues" evidence="1">
    <location>
        <begin position="90"/>
        <end position="99"/>
    </location>
</feature>
<dbReference type="RefSeq" id="WP_184758786.1">
    <property type="nucleotide sequence ID" value="NZ_BAABEK010000073.1"/>
</dbReference>
<gene>
    <name evidence="2" type="ORF">FHR32_007228</name>
</gene>
<reference evidence="2 3" key="1">
    <citation type="submission" date="2020-08" db="EMBL/GenBank/DDBJ databases">
        <title>Sequencing the genomes of 1000 actinobacteria strains.</title>
        <authorList>
            <person name="Klenk H.-P."/>
        </authorList>
    </citation>
    <scope>NUCLEOTIDE SEQUENCE [LARGE SCALE GENOMIC DNA]</scope>
    <source>
        <strain evidence="2 3">DSM 43023</strain>
    </source>
</reference>
<feature type="region of interest" description="Disordered" evidence="1">
    <location>
        <begin position="66"/>
        <end position="99"/>
    </location>
</feature>
<keyword evidence="3" id="KW-1185">Reference proteome</keyword>
<accession>A0A7W7S2P1</accession>
<protein>
    <submittedName>
        <fullName evidence="2">Uncharacterized protein</fullName>
    </submittedName>
</protein>
<sequence>MATDLGDALTAYWRSGKWWGSDAFIKWLIDNGHMSEAAYALREVMKVPPPRKKTLQALRRQSRRLEALARGAEERPTLQPPDSLSAQRSGEPHRDGSQQ</sequence>
<proteinExistence type="predicted"/>
<evidence type="ECO:0000313" key="3">
    <source>
        <dbReference type="Proteomes" id="UP000534286"/>
    </source>
</evidence>
<feature type="compositionally biased region" description="Basic and acidic residues" evidence="1">
    <location>
        <begin position="66"/>
        <end position="76"/>
    </location>
</feature>
<evidence type="ECO:0000256" key="1">
    <source>
        <dbReference type="SAM" id="MobiDB-lite"/>
    </source>
</evidence>
<evidence type="ECO:0000313" key="2">
    <source>
        <dbReference type="EMBL" id="MBB4942828.1"/>
    </source>
</evidence>